<sequence>MDSQLTHSHLITMIKDKSNEIFNKFTASTTTIEEPSDNVTANSTAIKELSDKVTASTTAIKELSDKFNRLSDKVTANSTAIEKLDQEHFFQFMELSQRITGVQIDLHGEAIEFTRRLGQVQGDLEEDVGQVNQDIKANIQSTNERLNKVESRLKEEIDSAKRDLRRHIDYIITKIAGVTDDLGNTQLSIGLARG</sequence>
<dbReference type="AlphaFoldDB" id="A0AA40B0W5"/>
<evidence type="ECO:0000256" key="1">
    <source>
        <dbReference type="SAM" id="Coils"/>
    </source>
</evidence>
<accession>A0AA40B0W5</accession>
<dbReference type="EMBL" id="JAUKUA010000002">
    <property type="protein sequence ID" value="KAK0725637.1"/>
    <property type="molecule type" value="Genomic_DNA"/>
</dbReference>
<gene>
    <name evidence="2" type="ORF">B0H67DRAFT_607828</name>
</gene>
<protein>
    <submittedName>
        <fullName evidence="2">Uncharacterized protein</fullName>
    </submittedName>
</protein>
<dbReference type="Gene3D" id="1.20.5.340">
    <property type="match status" value="1"/>
</dbReference>
<organism evidence="2 3">
    <name type="scientific">Lasiosphaeris hirsuta</name>
    <dbReference type="NCBI Taxonomy" id="260670"/>
    <lineage>
        <taxon>Eukaryota</taxon>
        <taxon>Fungi</taxon>
        <taxon>Dikarya</taxon>
        <taxon>Ascomycota</taxon>
        <taxon>Pezizomycotina</taxon>
        <taxon>Sordariomycetes</taxon>
        <taxon>Sordariomycetidae</taxon>
        <taxon>Sordariales</taxon>
        <taxon>Lasiosphaeriaceae</taxon>
        <taxon>Lasiosphaeris</taxon>
    </lineage>
</organism>
<keyword evidence="1" id="KW-0175">Coiled coil</keyword>
<dbReference type="Proteomes" id="UP001172102">
    <property type="component" value="Unassembled WGS sequence"/>
</dbReference>
<comment type="caution">
    <text evidence="2">The sequence shown here is derived from an EMBL/GenBank/DDBJ whole genome shotgun (WGS) entry which is preliminary data.</text>
</comment>
<evidence type="ECO:0000313" key="2">
    <source>
        <dbReference type="EMBL" id="KAK0725637.1"/>
    </source>
</evidence>
<keyword evidence="3" id="KW-1185">Reference proteome</keyword>
<name>A0AA40B0W5_9PEZI</name>
<proteinExistence type="predicted"/>
<reference evidence="2" key="1">
    <citation type="submission" date="2023-06" db="EMBL/GenBank/DDBJ databases">
        <title>Genome-scale phylogeny and comparative genomics of the fungal order Sordariales.</title>
        <authorList>
            <consortium name="Lawrence Berkeley National Laboratory"/>
            <person name="Hensen N."/>
            <person name="Bonometti L."/>
            <person name="Westerberg I."/>
            <person name="Brannstrom I.O."/>
            <person name="Guillou S."/>
            <person name="Cros-Aarteil S."/>
            <person name="Calhoun S."/>
            <person name="Haridas S."/>
            <person name="Kuo A."/>
            <person name="Mondo S."/>
            <person name="Pangilinan J."/>
            <person name="Riley R."/>
            <person name="Labutti K."/>
            <person name="Andreopoulos B."/>
            <person name="Lipzen A."/>
            <person name="Chen C."/>
            <person name="Yanf M."/>
            <person name="Daum C."/>
            <person name="Ng V."/>
            <person name="Clum A."/>
            <person name="Steindorff A."/>
            <person name="Ohm R."/>
            <person name="Martin F."/>
            <person name="Silar P."/>
            <person name="Natvig D."/>
            <person name="Lalanne C."/>
            <person name="Gautier V."/>
            <person name="Ament-Velasquez S.L."/>
            <person name="Kruys A."/>
            <person name="Hutchinson M.I."/>
            <person name="Powell A.J."/>
            <person name="Barry K."/>
            <person name="Miller A.N."/>
            <person name="Grigoriev I.V."/>
            <person name="Debuchy R."/>
            <person name="Gladieux P."/>
            <person name="Thoren M.H."/>
            <person name="Johannesson H."/>
        </authorList>
    </citation>
    <scope>NUCLEOTIDE SEQUENCE</scope>
    <source>
        <strain evidence="2">SMH4607-1</strain>
    </source>
</reference>
<evidence type="ECO:0000313" key="3">
    <source>
        <dbReference type="Proteomes" id="UP001172102"/>
    </source>
</evidence>
<feature type="coiled-coil region" evidence="1">
    <location>
        <begin position="132"/>
        <end position="163"/>
    </location>
</feature>